<dbReference type="AlphaFoldDB" id="A0A409XT53"/>
<dbReference type="SUPFAM" id="SSF56784">
    <property type="entry name" value="HAD-like"/>
    <property type="match status" value="1"/>
</dbReference>
<accession>A0A409XT53</accession>
<proteinExistence type="predicted"/>
<dbReference type="InterPro" id="IPR023214">
    <property type="entry name" value="HAD_sf"/>
</dbReference>
<dbReference type="Pfam" id="PF09419">
    <property type="entry name" value="PGP_phosphatase"/>
    <property type="match status" value="1"/>
</dbReference>
<evidence type="ECO:0000313" key="4">
    <source>
        <dbReference type="Proteomes" id="UP000283269"/>
    </source>
</evidence>
<evidence type="ECO:0000256" key="1">
    <source>
        <dbReference type="SAM" id="MobiDB-lite"/>
    </source>
</evidence>
<dbReference type="Proteomes" id="UP000283269">
    <property type="component" value="Unassembled WGS sequence"/>
</dbReference>
<dbReference type="STRING" id="93625.A0A409XT53"/>
<comment type="caution">
    <text evidence="3">The sequence shown here is derived from an EMBL/GenBank/DDBJ whole genome shotgun (WGS) entry which is preliminary data.</text>
</comment>
<organism evidence="3 4">
    <name type="scientific">Psilocybe cyanescens</name>
    <dbReference type="NCBI Taxonomy" id="93625"/>
    <lineage>
        <taxon>Eukaryota</taxon>
        <taxon>Fungi</taxon>
        <taxon>Dikarya</taxon>
        <taxon>Basidiomycota</taxon>
        <taxon>Agaricomycotina</taxon>
        <taxon>Agaricomycetes</taxon>
        <taxon>Agaricomycetidae</taxon>
        <taxon>Agaricales</taxon>
        <taxon>Agaricineae</taxon>
        <taxon>Strophariaceae</taxon>
        <taxon>Psilocybe</taxon>
    </lineage>
</organism>
<dbReference type="InParanoid" id="A0A409XT53"/>
<feature type="region of interest" description="Disordered" evidence="1">
    <location>
        <begin position="180"/>
        <end position="214"/>
    </location>
</feature>
<dbReference type="InterPro" id="IPR036412">
    <property type="entry name" value="HAD-like_sf"/>
</dbReference>
<gene>
    <name evidence="3" type="ORF">CVT25_013565</name>
</gene>
<dbReference type="GO" id="GO:0008962">
    <property type="term" value="F:phosphatidylglycerophosphatase activity"/>
    <property type="evidence" value="ECO:0007669"/>
    <property type="project" value="InterPro"/>
</dbReference>
<keyword evidence="2" id="KW-1133">Transmembrane helix</keyword>
<feature type="transmembrane region" description="Helical" evidence="2">
    <location>
        <begin position="20"/>
        <end position="44"/>
    </location>
</feature>
<keyword evidence="2" id="KW-0812">Transmembrane</keyword>
<dbReference type="InterPro" id="IPR027706">
    <property type="entry name" value="PGP_Pase"/>
</dbReference>
<protein>
    <submittedName>
        <fullName evidence="3">Uncharacterized protein</fullName>
    </submittedName>
</protein>
<evidence type="ECO:0000256" key="2">
    <source>
        <dbReference type="SAM" id="Phobius"/>
    </source>
</evidence>
<dbReference type="FunCoup" id="A0A409XT53">
    <property type="interactions" value="196"/>
</dbReference>
<keyword evidence="2" id="KW-0472">Membrane</keyword>
<dbReference type="OrthoDB" id="198652at2759"/>
<keyword evidence="4" id="KW-1185">Reference proteome</keyword>
<name>A0A409XT53_PSICY</name>
<reference evidence="3 4" key="1">
    <citation type="journal article" date="2018" name="Evol. Lett.">
        <title>Horizontal gene cluster transfer increased hallucinogenic mushroom diversity.</title>
        <authorList>
            <person name="Reynolds H.T."/>
            <person name="Vijayakumar V."/>
            <person name="Gluck-Thaler E."/>
            <person name="Korotkin H.B."/>
            <person name="Matheny P.B."/>
            <person name="Slot J.C."/>
        </authorList>
    </citation>
    <scope>NUCLEOTIDE SEQUENCE [LARGE SCALE GENOMIC DNA]</scope>
    <source>
        <strain evidence="3 4">2631</strain>
    </source>
</reference>
<evidence type="ECO:0000313" key="3">
    <source>
        <dbReference type="EMBL" id="PPQ93856.1"/>
    </source>
</evidence>
<sequence length="283" mass="31430">MPLNIPALLVPIQLSLFPRIIIPALVVHGMPTYLVIHFVILTASRTVDFHALRRAGYRGAVFDKDNCLTLPHKDTLVPELQESWKSCKEAFGEGNVLIVSNSAGTHLDAGGIQAESVSHHLGVPVLSHKAMKPAYSCIAAIRDYFSSLSAPIQDNELIVVGDRVFTDLVLANRMRMQSQRRRTKSSFLPSTRDAPTDSTEEKKEADPTPQGPLSIWTKGVWERESMLMRSMEYGLISVMEGLTAPPKGEFVNVGAFVKPIPLRKDAKPTGLTAFFRFMYKREI</sequence>
<dbReference type="Gene3D" id="3.40.50.1000">
    <property type="entry name" value="HAD superfamily/HAD-like"/>
    <property type="match status" value="1"/>
</dbReference>
<dbReference type="EMBL" id="NHYD01000598">
    <property type="protein sequence ID" value="PPQ93856.1"/>
    <property type="molecule type" value="Genomic_DNA"/>
</dbReference>